<accession>A0A937L5B4</accession>
<dbReference type="SUPFAM" id="SSF48264">
    <property type="entry name" value="Cytochrome P450"/>
    <property type="match status" value="1"/>
</dbReference>
<dbReference type="InterPro" id="IPR036396">
    <property type="entry name" value="Cyt_P450_sf"/>
</dbReference>
<feature type="non-terminal residue" evidence="1">
    <location>
        <position position="1"/>
    </location>
</feature>
<dbReference type="AlphaFoldDB" id="A0A937L5B4"/>
<dbReference type="GO" id="GO:0020037">
    <property type="term" value="F:heme binding"/>
    <property type="evidence" value="ECO:0007669"/>
    <property type="project" value="InterPro"/>
</dbReference>
<organism evidence="1 2">
    <name type="scientific">PS1 clade bacterium</name>
    <dbReference type="NCBI Taxonomy" id="2175152"/>
    <lineage>
        <taxon>Bacteria</taxon>
        <taxon>Pseudomonadati</taxon>
        <taxon>Pseudomonadota</taxon>
        <taxon>Alphaproteobacteria</taxon>
        <taxon>PS1 clade</taxon>
    </lineage>
</organism>
<dbReference type="GO" id="GO:0004497">
    <property type="term" value="F:monooxygenase activity"/>
    <property type="evidence" value="ECO:0007669"/>
    <property type="project" value="InterPro"/>
</dbReference>
<dbReference type="Proteomes" id="UP000785783">
    <property type="component" value="Unassembled WGS sequence"/>
</dbReference>
<protein>
    <submittedName>
        <fullName evidence="1">Cytochrome P450</fullName>
    </submittedName>
</protein>
<comment type="caution">
    <text evidence="1">The sequence shown here is derived from an EMBL/GenBank/DDBJ whole genome shotgun (WGS) entry which is preliminary data.</text>
</comment>
<dbReference type="EMBL" id="JADHOK010000033">
    <property type="protein sequence ID" value="MBL6761742.1"/>
    <property type="molecule type" value="Genomic_DNA"/>
</dbReference>
<evidence type="ECO:0000313" key="2">
    <source>
        <dbReference type="Proteomes" id="UP000785783"/>
    </source>
</evidence>
<dbReference type="Gene3D" id="1.10.630.10">
    <property type="entry name" value="Cytochrome P450"/>
    <property type="match status" value="1"/>
</dbReference>
<dbReference type="GO" id="GO:0005506">
    <property type="term" value="F:iron ion binding"/>
    <property type="evidence" value="ECO:0007669"/>
    <property type="project" value="InterPro"/>
</dbReference>
<sequence>PHVCLGQHLARLEMRIFWEELLPRLKSVELAGPVKRVGAQFVSGPFSVPIKFELK</sequence>
<name>A0A937L5B4_9PROT</name>
<evidence type="ECO:0000313" key="1">
    <source>
        <dbReference type="EMBL" id="MBL6761742.1"/>
    </source>
</evidence>
<proteinExistence type="predicted"/>
<reference evidence="1" key="1">
    <citation type="submission" date="2020-10" db="EMBL/GenBank/DDBJ databases">
        <title>Microbiome of the Black Sea water column analyzed by genome centric metagenomics.</title>
        <authorList>
            <person name="Cabello-Yeves P.J."/>
            <person name="Callieri C."/>
            <person name="Picazo A."/>
            <person name="Mehrshad M."/>
            <person name="Haro-Moreno J.M."/>
            <person name="Roda-Garcia J."/>
            <person name="Dzembekova N."/>
            <person name="Slabakova V."/>
            <person name="Slabakova N."/>
            <person name="Moncheva S."/>
            <person name="Rodriguez-Valera F."/>
        </authorList>
    </citation>
    <scope>NUCLEOTIDE SEQUENCE</scope>
    <source>
        <strain evidence="1">BS307-5m-G5</strain>
    </source>
</reference>
<gene>
    <name evidence="1" type="ORF">ISQ19_03490</name>
</gene>
<dbReference type="GO" id="GO:0016705">
    <property type="term" value="F:oxidoreductase activity, acting on paired donors, with incorporation or reduction of molecular oxygen"/>
    <property type="evidence" value="ECO:0007669"/>
    <property type="project" value="InterPro"/>
</dbReference>